<dbReference type="EMBL" id="JBBHLL010000472">
    <property type="protein sequence ID" value="KAK7802183.1"/>
    <property type="molecule type" value="Genomic_DNA"/>
</dbReference>
<keyword evidence="11" id="KW-0653">Protein transport</keyword>
<gene>
    <name evidence="24" type="ORF">U0070_008723</name>
</gene>
<evidence type="ECO:0000256" key="17">
    <source>
        <dbReference type="ARBA" id="ARBA00030094"/>
    </source>
</evidence>
<dbReference type="GO" id="GO:0043328">
    <property type="term" value="P:protein transport to vacuole involved in ubiquitin-dependent protein catabolic process via the multivesicular body sorting pathway"/>
    <property type="evidence" value="ECO:0007669"/>
    <property type="project" value="TreeGrafter"/>
</dbReference>
<dbReference type="GO" id="GO:0005886">
    <property type="term" value="C:plasma membrane"/>
    <property type="evidence" value="ECO:0007669"/>
    <property type="project" value="UniProtKB-SubCell"/>
</dbReference>
<dbReference type="GO" id="GO:0005198">
    <property type="term" value="F:structural molecule activity"/>
    <property type="evidence" value="ECO:0007669"/>
    <property type="project" value="TreeGrafter"/>
</dbReference>
<evidence type="ECO:0000256" key="19">
    <source>
        <dbReference type="ARBA" id="ARBA00056007"/>
    </source>
</evidence>
<keyword evidence="12 23" id="KW-1133">Transmembrane helix</keyword>
<comment type="subunit">
    <text evidence="20">Component of a complex at least composed of ELL, SNF8/EAP30, VPS25/EAP20 and VPS36/EAP45. Component of the endosomal sorting complex required for transport II (ESCRT-II), composed of SNF8, VPS36 and 2 copies of VPS25. Interacts with CFTR; the interaction requires misfolded CFTR. Interacts (via C-terminal half) with the ESCRT-III subunit CHMP6 (via N-terminal half).</text>
</comment>
<evidence type="ECO:0000256" key="9">
    <source>
        <dbReference type="ARBA" id="ARBA00022692"/>
    </source>
</evidence>
<evidence type="ECO:0000256" key="22">
    <source>
        <dbReference type="ARBA" id="ARBA00070808"/>
    </source>
</evidence>
<keyword evidence="25" id="KW-1185">Reference proteome</keyword>
<evidence type="ECO:0000256" key="2">
    <source>
        <dbReference type="ARBA" id="ARBA00004496"/>
    </source>
</evidence>
<dbReference type="FunFam" id="1.10.10.570:FF:000001">
    <property type="entry name" value="vacuolar protein-sorting-associated protein 25"/>
    <property type="match status" value="1"/>
</dbReference>
<dbReference type="AlphaFoldDB" id="A0AAW0HHY8"/>
<sequence>MWAKDYALEIPGSEGLGGQGRGHCEASVPTENVEESYEENVQHCWVYYNSRMNSVKDWCNWTLISRHYSDLQYCLEYHADRFGLGFPNPLAERRILETHLIHFANCSLVQPTFSDPPEDVLLAMIIAPICLIPFLVTLVVWRMSDWLATKTALIPPPERSPEPFCCAIYPDVPTRRPEAPCRFRVFWATTMAMSFEWPWQYRFPPFFTLQPNVDTRQKQLAAWCSLVLSFCRLHKQSSMTVMEAQESPLFNNVKLQRKLPVESIQIVLEELRKKEHDAFISICFTGNLEWLDKNKSSFLIMWRRPEEWGKLIYQWVSKSGQNNSVFTLYELTSGEDTEDEEFHGLDEATLLRALQALQQEHKAEIITVSDGRGVKFF</sequence>
<dbReference type="Pfam" id="PF04901">
    <property type="entry name" value="RAMP"/>
    <property type="match status" value="1"/>
</dbReference>
<evidence type="ECO:0000313" key="25">
    <source>
        <dbReference type="Proteomes" id="UP001488838"/>
    </source>
</evidence>
<keyword evidence="15" id="KW-0675">Receptor</keyword>
<dbReference type="Gene3D" id="1.10.10.10">
    <property type="entry name" value="Winged helix-like DNA-binding domain superfamily/Winged helix DNA-binding domain"/>
    <property type="match status" value="1"/>
</dbReference>
<comment type="caution">
    <text evidence="24">The sequence shown here is derived from an EMBL/GenBank/DDBJ whole genome shotgun (WGS) entry which is preliminary data.</text>
</comment>
<comment type="similarity">
    <text evidence="4">Belongs to the VPS25 family.</text>
</comment>
<evidence type="ECO:0000256" key="13">
    <source>
        <dbReference type="ARBA" id="ARBA00023136"/>
    </source>
</evidence>
<protein>
    <recommendedName>
        <fullName evidence="22">Receptor activity-modifying protein 2</fullName>
    </recommendedName>
    <alternativeName>
        <fullName evidence="17">ESCRT-II complex subunit VPS25</fullName>
    </alternativeName>
    <alternativeName>
        <fullName evidence="5">Vacuolar protein-sorting-associated protein 25</fullName>
    </alternativeName>
</protein>
<keyword evidence="14" id="KW-1015">Disulfide bond</keyword>
<dbReference type="SUPFAM" id="SSF46785">
    <property type="entry name" value="Winged helix' DNA-binding domain"/>
    <property type="match status" value="2"/>
</dbReference>
<keyword evidence="10" id="KW-0732">Signal</keyword>
<dbReference type="FunFam" id="1.10.10.10:FF:000141">
    <property type="entry name" value="vacuolar protein-sorting-associated protein 25"/>
    <property type="match status" value="1"/>
</dbReference>
<evidence type="ECO:0000256" key="5">
    <source>
        <dbReference type="ARBA" id="ARBA00017934"/>
    </source>
</evidence>
<dbReference type="Gene3D" id="1.10.150.510">
    <property type="entry name" value="Receptor activity modifying family"/>
    <property type="match status" value="1"/>
</dbReference>
<evidence type="ECO:0000256" key="3">
    <source>
        <dbReference type="ARBA" id="ARBA00007087"/>
    </source>
</evidence>
<evidence type="ECO:0000256" key="15">
    <source>
        <dbReference type="ARBA" id="ARBA00023170"/>
    </source>
</evidence>
<dbReference type="Gene3D" id="1.10.10.570">
    <property type="entry name" value="Winged helix' DNA-binding domain. Chain C. Domain 1"/>
    <property type="match status" value="1"/>
</dbReference>
<comment type="function">
    <text evidence="18">Component of the ESCRT-II complex (endosomal sorting complex required for transport II), which is required for multivesicular body (MVB) formation and sorting of endosomal cargo proteins into MVBs. The MVB pathway mediates delivery of transmembrane proteins into the lumen of the lysosome for degradation. The ESCRT-II complex is probably involved in the recruitment of the ESCRT-III complex. The ESCRT-II complex may also play a role in transcription regulation, possibly via its interaction with ELL.</text>
</comment>
<evidence type="ECO:0000256" key="12">
    <source>
        <dbReference type="ARBA" id="ARBA00022989"/>
    </source>
</evidence>
<comment type="similarity">
    <text evidence="3">Belongs to the RAMP family.</text>
</comment>
<evidence type="ECO:0000256" key="1">
    <source>
        <dbReference type="ARBA" id="ARBA00004251"/>
    </source>
</evidence>
<keyword evidence="9 23" id="KW-0812">Transmembrane</keyword>
<keyword evidence="13 23" id="KW-0472">Membrane</keyword>
<dbReference type="GO" id="GO:0015026">
    <property type="term" value="F:coreceptor activity"/>
    <property type="evidence" value="ECO:0007669"/>
    <property type="project" value="InterPro"/>
</dbReference>
<dbReference type="FunFam" id="1.10.150.510:FF:000003">
    <property type="entry name" value="Receptor activity-modifying protein 2"/>
    <property type="match status" value="1"/>
</dbReference>
<keyword evidence="7" id="KW-1003">Cell membrane</keyword>
<comment type="subcellular location">
    <subcellularLocation>
        <location evidence="1">Cell membrane</location>
        <topology evidence="1">Single-pass type I membrane protein</topology>
    </subcellularLocation>
    <subcellularLocation>
        <location evidence="2">Cytoplasm</location>
    </subcellularLocation>
</comment>
<dbReference type="InterPro" id="IPR006985">
    <property type="entry name" value="RAMP"/>
</dbReference>
<dbReference type="Proteomes" id="UP001488838">
    <property type="component" value="Unassembled WGS sequence"/>
</dbReference>
<comment type="subunit">
    <text evidence="21">Heterodimer of CALCRL and RAMP2; the interaction forms the receptor complex for adrenomedullin/ADM. Heterodimer of CALCR and RAMP2; interaction forms the AMYR2 receptor complex for calcitonin/CALC and amylin/IAPP.</text>
</comment>
<dbReference type="GO" id="GO:0016236">
    <property type="term" value="P:macroautophagy"/>
    <property type="evidence" value="ECO:0007669"/>
    <property type="project" value="UniProtKB-ARBA"/>
</dbReference>
<dbReference type="InterPro" id="IPR036388">
    <property type="entry name" value="WH-like_DNA-bd_sf"/>
</dbReference>
<dbReference type="GO" id="GO:0000814">
    <property type="term" value="C:ESCRT II complex"/>
    <property type="evidence" value="ECO:0007669"/>
    <property type="project" value="InterPro"/>
</dbReference>
<dbReference type="PANTHER" id="PTHR13149:SF0">
    <property type="entry name" value="VACUOLAR PROTEIN-SORTING-ASSOCIATED PROTEIN 25"/>
    <property type="match status" value="1"/>
</dbReference>
<reference evidence="24 25" key="1">
    <citation type="journal article" date="2023" name="bioRxiv">
        <title>Conserved and derived expression patterns and positive selection on dental genes reveal complex evolutionary context of ever-growing rodent molars.</title>
        <authorList>
            <person name="Calamari Z.T."/>
            <person name="Song A."/>
            <person name="Cohen E."/>
            <person name="Akter M."/>
            <person name="Roy R.D."/>
            <person name="Hallikas O."/>
            <person name="Christensen M.M."/>
            <person name="Li P."/>
            <person name="Marangoni P."/>
            <person name="Jernvall J."/>
            <person name="Klein O.D."/>
        </authorList>
    </citation>
    <scope>NUCLEOTIDE SEQUENCE [LARGE SCALE GENOMIC DNA]</scope>
    <source>
        <strain evidence="24">V071</strain>
    </source>
</reference>
<evidence type="ECO:0000256" key="6">
    <source>
        <dbReference type="ARBA" id="ARBA00022448"/>
    </source>
</evidence>
<evidence type="ECO:0000256" key="7">
    <source>
        <dbReference type="ARBA" id="ARBA00022475"/>
    </source>
</evidence>
<dbReference type="InterPro" id="IPR038126">
    <property type="entry name" value="RAMP_sf"/>
</dbReference>
<dbReference type="PANTHER" id="PTHR13149">
    <property type="entry name" value="VACUOLAR PROTEIN SORTING-ASSOCIATED PROTEIN VPS25"/>
    <property type="match status" value="1"/>
</dbReference>
<accession>A0AAW0HHY8</accession>
<dbReference type="InterPro" id="IPR036390">
    <property type="entry name" value="WH_DNA-bd_sf"/>
</dbReference>
<comment type="function">
    <text evidence="19">Accessory protein that interacts with and modulates the function of G-protein coupled receptors including calcitonin gene-related peptide type 1 receptor (CALCRL) and calcitonin receptor (CALCR). Required for the transport of CALCRL to the plasma membrane. Together with CALCRL, form a receptor complex for adrenomedullin/ADM. Together with CALCR, act as a receptor complex for calcitonin/CT/CALC. Together with CALCR, also act as a receptor complex for amylin/IAPP.</text>
</comment>
<feature type="transmembrane region" description="Helical" evidence="23">
    <location>
        <begin position="120"/>
        <end position="141"/>
    </location>
</feature>
<evidence type="ECO:0000256" key="11">
    <source>
        <dbReference type="ARBA" id="ARBA00022927"/>
    </source>
</evidence>
<dbReference type="GO" id="GO:0042803">
    <property type="term" value="F:protein homodimerization activity"/>
    <property type="evidence" value="ECO:0007669"/>
    <property type="project" value="TreeGrafter"/>
</dbReference>
<dbReference type="GO" id="GO:0008277">
    <property type="term" value="P:regulation of G protein-coupled receptor signaling pathway"/>
    <property type="evidence" value="ECO:0007669"/>
    <property type="project" value="InterPro"/>
</dbReference>
<organism evidence="24 25">
    <name type="scientific">Myodes glareolus</name>
    <name type="common">Bank vole</name>
    <name type="synonym">Clethrionomys glareolus</name>
    <dbReference type="NCBI Taxonomy" id="447135"/>
    <lineage>
        <taxon>Eukaryota</taxon>
        <taxon>Metazoa</taxon>
        <taxon>Chordata</taxon>
        <taxon>Craniata</taxon>
        <taxon>Vertebrata</taxon>
        <taxon>Euteleostomi</taxon>
        <taxon>Mammalia</taxon>
        <taxon>Eutheria</taxon>
        <taxon>Euarchontoglires</taxon>
        <taxon>Glires</taxon>
        <taxon>Rodentia</taxon>
        <taxon>Myomorpha</taxon>
        <taxon>Muroidea</taxon>
        <taxon>Cricetidae</taxon>
        <taxon>Arvicolinae</taxon>
        <taxon>Myodes</taxon>
    </lineage>
</organism>
<evidence type="ECO:0000256" key="21">
    <source>
        <dbReference type="ARBA" id="ARBA00062527"/>
    </source>
</evidence>
<keyword evidence="16" id="KW-0325">Glycoprotein</keyword>
<evidence type="ECO:0000256" key="4">
    <source>
        <dbReference type="ARBA" id="ARBA00009674"/>
    </source>
</evidence>
<evidence type="ECO:0000313" key="24">
    <source>
        <dbReference type="EMBL" id="KAK7802183.1"/>
    </source>
</evidence>
<proteinExistence type="inferred from homology"/>
<evidence type="ECO:0000256" key="10">
    <source>
        <dbReference type="ARBA" id="ARBA00022729"/>
    </source>
</evidence>
<name>A0AAW0HHY8_MYOGA</name>
<evidence type="ECO:0000256" key="8">
    <source>
        <dbReference type="ARBA" id="ARBA00022490"/>
    </source>
</evidence>
<evidence type="ECO:0000256" key="20">
    <source>
        <dbReference type="ARBA" id="ARBA00062442"/>
    </source>
</evidence>
<evidence type="ECO:0000256" key="14">
    <source>
        <dbReference type="ARBA" id="ARBA00023157"/>
    </source>
</evidence>
<dbReference type="Pfam" id="PF05871">
    <property type="entry name" value="ESCRT-II"/>
    <property type="match status" value="1"/>
</dbReference>
<keyword evidence="8" id="KW-0963">Cytoplasm</keyword>
<keyword evidence="6" id="KW-0813">Transport</keyword>
<evidence type="ECO:0000256" key="18">
    <source>
        <dbReference type="ARBA" id="ARBA00054593"/>
    </source>
</evidence>
<evidence type="ECO:0000256" key="16">
    <source>
        <dbReference type="ARBA" id="ARBA00023180"/>
    </source>
</evidence>
<dbReference type="InterPro" id="IPR014041">
    <property type="entry name" value="ESCRT-II_cplx_Vps25-sub_N"/>
</dbReference>
<evidence type="ECO:0000256" key="23">
    <source>
        <dbReference type="SAM" id="Phobius"/>
    </source>
</evidence>
<dbReference type="InterPro" id="IPR008570">
    <property type="entry name" value="ESCRT-II_cplx_Vps25-sub"/>
</dbReference>